<feature type="transmembrane region" description="Helical" evidence="7">
    <location>
        <begin position="94"/>
        <end position="114"/>
    </location>
</feature>
<feature type="transmembrane region" description="Helical" evidence="7">
    <location>
        <begin position="333"/>
        <end position="357"/>
    </location>
</feature>
<dbReference type="Gene3D" id="1.20.1250.20">
    <property type="entry name" value="MFS general substrate transporter like domains"/>
    <property type="match status" value="1"/>
</dbReference>
<evidence type="ECO:0000256" key="3">
    <source>
        <dbReference type="ARBA" id="ARBA00022475"/>
    </source>
</evidence>
<keyword evidence="10" id="KW-1185">Reference proteome</keyword>
<dbReference type="CDD" id="cd17329">
    <property type="entry name" value="MFS_MdtH_MDR_like"/>
    <property type="match status" value="1"/>
</dbReference>
<keyword evidence="5 7" id="KW-1133">Transmembrane helix</keyword>
<reference evidence="10" key="1">
    <citation type="journal article" date="2019" name="Int. J. Syst. Evol. Microbiol.">
        <title>The Global Catalogue of Microorganisms (GCM) 10K type strain sequencing project: providing services to taxonomists for standard genome sequencing and annotation.</title>
        <authorList>
            <consortium name="The Broad Institute Genomics Platform"/>
            <consortium name="The Broad Institute Genome Sequencing Center for Infectious Disease"/>
            <person name="Wu L."/>
            <person name="Ma J."/>
        </authorList>
    </citation>
    <scope>NUCLEOTIDE SEQUENCE [LARGE SCALE GENOMIC DNA]</scope>
    <source>
        <strain evidence="10">CGMCC 4.1648</strain>
    </source>
</reference>
<dbReference type="InterPro" id="IPR036259">
    <property type="entry name" value="MFS_trans_sf"/>
</dbReference>
<protein>
    <submittedName>
        <fullName evidence="9">MDR family MFS transporter</fullName>
    </submittedName>
</protein>
<accession>A0ABV9XGP4</accession>
<dbReference type="PANTHER" id="PTHR23517">
    <property type="entry name" value="RESISTANCE PROTEIN MDTM, PUTATIVE-RELATED-RELATED"/>
    <property type="match status" value="1"/>
</dbReference>
<dbReference type="PANTHER" id="PTHR23517:SF2">
    <property type="entry name" value="MULTIDRUG RESISTANCE PROTEIN MDTH"/>
    <property type="match status" value="1"/>
</dbReference>
<dbReference type="Pfam" id="PF07690">
    <property type="entry name" value="MFS_1"/>
    <property type="match status" value="1"/>
</dbReference>
<dbReference type="InterPro" id="IPR011701">
    <property type="entry name" value="MFS"/>
</dbReference>
<keyword evidence="2" id="KW-0813">Transport</keyword>
<evidence type="ECO:0000256" key="7">
    <source>
        <dbReference type="SAM" id="Phobius"/>
    </source>
</evidence>
<dbReference type="Proteomes" id="UP001595829">
    <property type="component" value="Unassembled WGS sequence"/>
</dbReference>
<feature type="transmembrane region" description="Helical" evidence="7">
    <location>
        <begin position="30"/>
        <end position="50"/>
    </location>
</feature>
<feature type="transmembrane region" description="Helical" evidence="7">
    <location>
        <begin position="299"/>
        <end position="321"/>
    </location>
</feature>
<feature type="transmembrane region" description="Helical" evidence="7">
    <location>
        <begin position="209"/>
        <end position="230"/>
    </location>
</feature>
<name>A0ABV9XGP4_9ACTN</name>
<feature type="transmembrane region" description="Helical" evidence="7">
    <location>
        <begin position="274"/>
        <end position="293"/>
    </location>
</feature>
<dbReference type="EMBL" id="JBHSJD010000009">
    <property type="protein sequence ID" value="MFC5023481.1"/>
    <property type="molecule type" value="Genomic_DNA"/>
</dbReference>
<feature type="transmembrane region" description="Helical" evidence="7">
    <location>
        <begin position="242"/>
        <end position="262"/>
    </location>
</feature>
<evidence type="ECO:0000313" key="9">
    <source>
        <dbReference type="EMBL" id="MFC5023481.1"/>
    </source>
</evidence>
<dbReference type="RefSeq" id="WP_345688744.1">
    <property type="nucleotide sequence ID" value="NZ_BAABIT010000001.1"/>
</dbReference>
<evidence type="ECO:0000256" key="6">
    <source>
        <dbReference type="ARBA" id="ARBA00023136"/>
    </source>
</evidence>
<comment type="caution">
    <text evidence="9">The sequence shown here is derived from an EMBL/GenBank/DDBJ whole genome shotgun (WGS) entry which is preliminary data.</text>
</comment>
<proteinExistence type="predicted"/>
<evidence type="ECO:0000256" key="5">
    <source>
        <dbReference type="ARBA" id="ARBA00022989"/>
    </source>
</evidence>
<evidence type="ECO:0000256" key="2">
    <source>
        <dbReference type="ARBA" id="ARBA00022448"/>
    </source>
</evidence>
<gene>
    <name evidence="9" type="ORF">ACFPM3_15190</name>
</gene>
<organism evidence="9 10">
    <name type="scientific">Streptomyces coeruleoprunus</name>
    <dbReference type="NCBI Taxonomy" id="285563"/>
    <lineage>
        <taxon>Bacteria</taxon>
        <taxon>Bacillati</taxon>
        <taxon>Actinomycetota</taxon>
        <taxon>Actinomycetes</taxon>
        <taxon>Kitasatosporales</taxon>
        <taxon>Streptomycetaceae</taxon>
        <taxon>Streptomyces</taxon>
    </lineage>
</organism>
<sequence length="399" mass="41452">MSPLAHLLTGSQFAFNVGFFAVLPYLADHLGGTLGLAGWLVGLVLGLRTFSQQGLFVVGGALTDRFGPRPAVLAGCALRVAGFCWLAYAEAVWAVVGAVVLVGFAAALFSPAVESEIAREAVRHEEATGTPRTRVLARFSAAGQAGALTGPVLGALLLHAQFRAACLAGAAVFALVLVGHARLMPGHRPAPEVRPSGSGLPQVLRHRRFLALTFAYATYLLAYNQLYLALPAELDRSLGSQAALGWLFALSSALVVAGQLPLERWAGARLPWRTAIRLGLLLVAAAFGAAGVLRPLGGLWPSVAFVVLLSVGQMLILPAVRAWLPDLVDARRLGLYTGALSSLSGLAVLAGGAPAGALLSSAWYWPVMAALPLAGLAAVPVSRPRPRPVPAALADSNRD</sequence>
<dbReference type="SUPFAM" id="SSF103473">
    <property type="entry name" value="MFS general substrate transporter"/>
    <property type="match status" value="1"/>
</dbReference>
<evidence type="ECO:0000259" key="8">
    <source>
        <dbReference type="PROSITE" id="PS50850"/>
    </source>
</evidence>
<evidence type="ECO:0000256" key="4">
    <source>
        <dbReference type="ARBA" id="ARBA00022692"/>
    </source>
</evidence>
<feature type="domain" description="Major facilitator superfamily (MFS) profile" evidence="8">
    <location>
        <begin position="1"/>
        <end position="387"/>
    </location>
</feature>
<keyword evidence="4 7" id="KW-0812">Transmembrane</keyword>
<dbReference type="PROSITE" id="PS50850">
    <property type="entry name" value="MFS"/>
    <property type="match status" value="1"/>
</dbReference>
<evidence type="ECO:0000313" key="10">
    <source>
        <dbReference type="Proteomes" id="UP001595829"/>
    </source>
</evidence>
<feature type="transmembrane region" description="Helical" evidence="7">
    <location>
        <begin position="363"/>
        <end position="381"/>
    </location>
</feature>
<keyword evidence="6 7" id="KW-0472">Membrane</keyword>
<dbReference type="InterPro" id="IPR050171">
    <property type="entry name" value="MFS_Transporters"/>
</dbReference>
<feature type="transmembrane region" description="Helical" evidence="7">
    <location>
        <begin position="162"/>
        <end position="181"/>
    </location>
</feature>
<dbReference type="InterPro" id="IPR020846">
    <property type="entry name" value="MFS_dom"/>
</dbReference>
<comment type="subcellular location">
    <subcellularLocation>
        <location evidence="1">Cell membrane</location>
        <topology evidence="1">Multi-pass membrane protein</topology>
    </subcellularLocation>
</comment>
<keyword evidence="3" id="KW-1003">Cell membrane</keyword>
<evidence type="ECO:0000256" key="1">
    <source>
        <dbReference type="ARBA" id="ARBA00004651"/>
    </source>
</evidence>